<evidence type="ECO:0000256" key="1">
    <source>
        <dbReference type="ARBA" id="ARBA00022722"/>
    </source>
</evidence>
<dbReference type="PANTHER" id="PTHR33607:SF2">
    <property type="entry name" value="ENDONUCLEASE-1"/>
    <property type="match status" value="1"/>
</dbReference>
<sequence>MPVPLATILTVSSSSRSPTRGAAPARRCRSIAVRRPSFPSRCRRGRGKKPNPGPTAPPLFLLPESSIPPWLDRCLHALTAAALALALALSSGPPLLTAAHASSSMGVRSPMDAAVLPAYPCEDIGRYYAGLDGLVGDELRTKLAAIVSPHAALRYKDVWEALKILDAADAEHPESSSEVIEIYSQRAVPKILAGKPDGWNREHLWPRSYGLTYGPSLTDLHNIRPADVNVNSSRGNKYFGECTATSINCVRPANHEAASDTETDAEKWAPPFQVRGDVARSLMYMAVSYGSGQKDGTPHLELSDSPSIQRRKMGLLSALLRWNELDPPSRPEQLRNERVCSIYQHNRNPFIDHPENANLIWRNPPAESSPFIGKSQKAWVNEFHYENKGKDENEFVELVIHASLDPKDLMLTLYNGANGRMYHSLNLADREAFTVTEGSSNYLLYTVWTHLHNGPADGIALIYCRDMGKAEVLEFVSYEGSLIAQDGPAKGVVSTDIMFKETDESSDQDSLALTGSKIGEFAWRYMAGNATPGKLNAGQMF</sequence>
<name>A0A835FIQ4_9POAL</name>
<keyword evidence="5" id="KW-1185">Reference proteome</keyword>
<dbReference type="SUPFAM" id="SSF54060">
    <property type="entry name" value="His-Me finger endonucleases"/>
    <property type="match status" value="1"/>
</dbReference>
<dbReference type="Pfam" id="PF04231">
    <property type="entry name" value="Endonuclease_1"/>
    <property type="match status" value="1"/>
</dbReference>
<feature type="region of interest" description="Disordered" evidence="3">
    <location>
        <begin position="38"/>
        <end position="58"/>
    </location>
</feature>
<dbReference type="EMBL" id="JACEFO010000732">
    <property type="protein sequence ID" value="KAF8758238.1"/>
    <property type="molecule type" value="Genomic_DNA"/>
</dbReference>
<keyword evidence="2" id="KW-0378">Hydrolase</keyword>
<proteinExistence type="predicted"/>
<evidence type="ECO:0000256" key="3">
    <source>
        <dbReference type="SAM" id="MobiDB-lite"/>
    </source>
</evidence>
<dbReference type="PANTHER" id="PTHR33607">
    <property type="entry name" value="ENDONUCLEASE-1"/>
    <property type="match status" value="1"/>
</dbReference>
<gene>
    <name evidence="4" type="ORF">HU200_010606</name>
</gene>
<evidence type="ECO:0000313" key="5">
    <source>
        <dbReference type="Proteomes" id="UP000636709"/>
    </source>
</evidence>
<comment type="caution">
    <text evidence="4">The sequence shown here is derived from an EMBL/GenBank/DDBJ whole genome shotgun (WGS) entry which is preliminary data.</text>
</comment>
<dbReference type="OrthoDB" id="2015847at2759"/>
<accession>A0A835FIQ4</accession>
<dbReference type="Proteomes" id="UP000636709">
    <property type="component" value="Unassembled WGS sequence"/>
</dbReference>
<dbReference type="InterPro" id="IPR044925">
    <property type="entry name" value="His-Me_finger_sf"/>
</dbReference>
<dbReference type="GO" id="GO:0016787">
    <property type="term" value="F:hydrolase activity"/>
    <property type="evidence" value="ECO:0007669"/>
    <property type="project" value="UniProtKB-KW"/>
</dbReference>
<evidence type="ECO:0000313" key="4">
    <source>
        <dbReference type="EMBL" id="KAF8758238.1"/>
    </source>
</evidence>
<dbReference type="AlphaFoldDB" id="A0A835FIQ4"/>
<organism evidence="4 5">
    <name type="scientific">Digitaria exilis</name>
    <dbReference type="NCBI Taxonomy" id="1010633"/>
    <lineage>
        <taxon>Eukaryota</taxon>
        <taxon>Viridiplantae</taxon>
        <taxon>Streptophyta</taxon>
        <taxon>Embryophyta</taxon>
        <taxon>Tracheophyta</taxon>
        <taxon>Spermatophyta</taxon>
        <taxon>Magnoliopsida</taxon>
        <taxon>Liliopsida</taxon>
        <taxon>Poales</taxon>
        <taxon>Poaceae</taxon>
        <taxon>PACMAD clade</taxon>
        <taxon>Panicoideae</taxon>
        <taxon>Panicodae</taxon>
        <taxon>Paniceae</taxon>
        <taxon>Anthephorinae</taxon>
        <taxon>Digitaria</taxon>
    </lineage>
</organism>
<keyword evidence="1" id="KW-0540">Nuclease</keyword>
<evidence type="ECO:0000256" key="2">
    <source>
        <dbReference type="ARBA" id="ARBA00022801"/>
    </source>
</evidence>
<dbReference type="InterPro" id="IPR007346">
    <property type="entry name" value="Endonuclease-I"/>
</dbReference>
<reference evidence="4" key="1">
    <citation type="submission" date="2020-07" db="EMBL/GenBank/DDBJ databases">
        <title>Genome sequence and genetic diversity analysis of an under-domesticated orphan crop, white fonio (Digitaria exilis).</title>
        <authorList>
            <person name="Bennetzen J.L."/>
            <person name="Chen S."/>
            <person name="Ma X."/>
            <person name="Wang X."/>
            <person name="Yssel A.E.J."/>
            <person name="Chaluvadi S.R."/>
            <person name="Johnson M."/>
            <person name="Gangashetty P."/>
            <person name="Hamidou F."/>
            <person name="Sanogo M.D."/>
            <person name="Zwaenepoel A."/>
            <person name="Wallace J."/>
            <person name="Van De Peer Y."/>
            <person name="Van Deynze A."/>
        </authorList>
    </citation>
    <scope>NUCLEOTIDE SEQUENCE</scope>
    <source>
        <tissue evidence="4">Leaves</tissue>
    </source>
</reference>
<dbReference type="GO" id="GO:0004518">
    <property type="term" value="F:nuclease activity"/>
    <property type="evidence" value="ECO:0007669"/>
    <property type="project" value="UniProtKB-KW"/>
</dbReference>
<protein>
    <submittedName>
        <fullName evidence="4">Uncharacterized protein</fullName>
    </submittedName>
</protein>